<sequence length="122" mass="13296">MYSSDETSFTSASEDIGSEDTPEVSESELDISSTTISTTTSPASSAPSSPRRSPRLDMKRSRILEKDEVNFRAKRPRIDLSPPQMMLDPAPGSGDRYLGRYSPSIPSSRSSPARNGNVFSSF</sequence>
<feature type="region of interest" description="Disordered" evidence="1">
    <location>
        <begin position="1"/>
        <end position="122"/>
    </location>
</feature>
<feature type="compositionally biased region" description="Low complexity" evidence="1">
    <location>
        <begin position="102"/>
        <end position="112"/>
    </location>
</feature>
<feature type="compositionally biased region" description="Basic and acidic residues" evidence="1">
    <location>
        <begin position="54"/>
        <end position="71"/>
    </location>
</feature>
<dbReference type="AlphaFoldDB" id="A0AAV4MBS7"/>
<dbReference type="EMBL" id="BPLR01002036">
    <property type="protein sequence ID" value="GIX69285.1"/>
    <property type="molecule type" value="Genomic_DNA"/>
</dbReference>
<accession>A0AAV4MBS7</accession>
<organism evidence="2 3">
    <name type="scientific">Caerostris extrusa</name>
    <name type="common">Bark spider</name>
    <name type="synonym">Caerostris bankana</name>
    <dbReference type="NCBI Taxonomy" id="172846"/>
    <lineage>
        <taxon>Eukaryota</taxon>
        <taxon>Metazoa</taxon>
        <taxon>Ecdysozoa</taxon>
        <taxon>Arthropoda</taxon>
        <taxon>Chelicerata</taxon>
        <taxon>Arachnida</taxon>
        <taxon>Araneae</taxon>
        <taxon>Araneomorphae</taxon>
        <taxon>Entelegynae</taxon>
        <taxon>Araneoidea</taxon>
        <taxon>Araneidae</taxon>
        <taxon>Caerostris</taxon>
    </lineage>
</organism>
<feature type="compositionally biased region" description="Low complexity" evidence="1">
    <location>
        <begin position="31"/>
        <end position="51"/>
    </location>
</feature>
<comment type="caution">
    <text evidence="2">The sequence shown here is derived from an EMBL/GenBank/DDBJ whole genome shotgun (WGS) entry which is preliminary data.</text>
</comment>
<evidence type="ECO:0000256" key="1">
    <source>
        <dbReference type="SAM" id="MobiDB-lite"/>
    </source>
</evidence>
<evidence type="ECO:0000313" key="2">
    <source>
        <dbReference type="EMBL" id="GIX69285.1"/>
    </source>
</evidence>
<feature type="compositionally biased region" description="Polar residues" evidence="1">
    <location>
        <begin position="113"/>
        <end position="122"/>
    </location>
</feature>
<feature type="compositionally biased region" description="Acidic residues" evidence="1">
    <location>
        <begin position="16"/>
        <end position="29"/>
    </location>
</feature>
<evidence type="ECO:0000313" key="3">
    <source>
        <dbReference type="Proteomes" id="UP001054945"/>
    </source>
</evidence>
<protein>
    <submittedName>
        <fullName evidence="2">Uncharacterized protein</fullName>
    </submittedName>
</protein>
<reference evidence="2 3" key="1">
    <citation type="submission" date="2021-06" db="EMBL/GenBank/DDBJ databases">
        <title>Caerostris extrusa draft genome.</title>
        <authorList>
            <person name="Kono N."/>
            <person name="Arakawa K."/>
        </authorList>
    </citation>
    <scope>NUCLEOTIDE SEQUENCE [LARGE SCALE GENOMIC DNA]</scope>
</reference>
<name>A0AAV4MBS7_CAEEX</name>
<keyword evidence="3" id="KW-1185">Reference proteome</keyword>
<proteinExistence type="predicted"/>
<feature type="compositionally biased region" description="Polar residues" evidence="1">
    <location>
        <begin position="1"/>
        <end position="13"/>
    </location>
</feature>
<dbReference type="Proteomes" id="UP001054945">
    <property type="component" value="Unassembled WGS sequence"/>
</dbReference>
<gene>
    <name evidence="2" type="ORF">CEXT_740631</name>
</gene>